<dbReference type="SUPFAM" id="SSF47862">
    <property type="entry name" value="Saposin"/>
    <property type="match status" value="1"/>
</dbReference>
<organism evidence="4 5">
    <name type="scientific">Toxocara canis</name>
    <name type="common">Canine roundworm</name>
    <dbReference type="NCBI Taxonomy" id="6265"/>
    <lineage>
        <taxon>Eukaryota</taxon>
        <taxon>Metazoa</taxon>
        <taxon>Ecdysozoa</taxon>
        <taxon>Nematoda</taxon>
        <taxon>Chromadorea</taxon>
        <taxon>Rhabditida</taxon>
        <taxon>Spirurina</taxon>
        <taxon>Ascaridomorpha</taxon>
        <taxon>Ascaridoidea</taxon>
        <taxon>Toxocaridae</taxon>
        <taxon>Toxocara</taxon>
    </lineage>
</organism>
<protein>
    <recommendedName>
        <fullName evidence="3">Saposin B-type domain-containing protein</fullName>
    </recommendedName>
</protein>
<evidence type="ECO:0000313" key="5">
    <source>
        <dbReference type="Proteomes" id="UP000031036"/>
    </source>
</evidence>
<comment type="caution">
    <text evidence="4">The sequence shown here is derived from an EMBL/GenBank/DDBJ whole genome shotgun (WGS) entry which is preliminary data.</text>
</comment>
<reference evidence="4 5" key="1">
    <citation type="submission" date="2014-11" db="EMBL/GenBank/DDBJ databases">
        <title>Genetic blueprint of the zoonotic pathogen Toxocara canis.</title>
        <authorList>
            <person name="Zhu X.-Q."/>
            <person name="Korhonen P.K."/>
            <person name="Cai H."/>
            <person name="Young N.D."/>
            <person name="Nejsum P."/>
            <person name="von Samson-Himmelstjerna G."/>
            <person name="Boag P.R."/>
            <person name="Tan P."/>
            <person name="Li Q."/>
            <person name="Min J."/>
            <person name="Yang Y."/>
            <person name="Wang X."/>
            <person name="Fang X."/>
            <person name="Hall R.S."/>
            <person name="Hofmann A."/>
            <person name="Sternberg P.W."/>
            <person name="Jex A.R."/>
            <person name="Gasser R.B."/>
        </authorList>
    </citation>
    <scope>NUCLEOTIDE SEQUENCE [LARGE SCALE GENOMIC DNA]</scope>
    <source>
        <strain evidence="4">PN_DK_2014</strain>
    </source>
</reference>
<dbReference type="Gene3D" id="1.10.225.10">
    <property type="entry name" value="Saposin-like"/>
    <property type="match status" value="1"/>
</dbReference>
<dbReference type="OrthoDB" id="69496at2759"/>
<feature type="domain" description="Saposin B-type" evidence="3">
    <location>
        <begin position="90"/>
        <end position="165"/>
    </location>
</feature>
<feature type="signal peptide" evidence="2">
    <location>
        <begin position="1"/>
        <end position="22"/>
    </location>
</feature>
<keyword evidence="5" id="KW-1185">Reference proteome</keyword>
<evidence type="ECO:0000313" key="4">
    <source>
        <dbReference type="EMBL" id="KHN72552.1"/>
    </source>
</evidence>
<dbReference type="EMBL" id="JPKZ01003247">
    <property type="protein sequence ID" value="KHN72552.1"/>
    <property type="molecule type" value="Genomic_DNA"/>
</dbReference>
<accession>A0A0B2UTX3</accession>
<dbReference type="InterPro" id="IPR011001">
    <property type="entry name" value="Saposin-like"/>
</dbReference>
<keyword evidence="2" id="KW-0732">Signal</keyword>
<dbReference type="AlphaFoldDB" id="A0A0B2UTX3"/>
<name>A0A0B2UTX3_TOXCA</name>
<dbReference type="PROSITE" id="PS50015">
    <property type="entry name" value="SAP_B"/>
    <property type="match status" value="1"/>
</dbReference>
<dbReference type="InterPro" id="IPR008139">
    <property type="entry name" value="SaposinB_dom"/>
</dbReference>
<keyword evidence="1" id="KW-1015">Disulfide bond</keyword>
<evidence type="ECO:0000256" key="1">
    <source>
        <dbReference type="ARBA" id="ARBA00023157"/>
    </source>
</evidence>
<evidence type="ECO:0000256" key="2">
    <source>
        <dbReference type="SAM" id="SignalP"/>
    </source>
</evidence>
<evidence type="ECO:0000259" key="3">
    <source>
        <dbReference type="PROSITE" id="PS50015"/>
    </source>
</evidence>
<sequence length="165" mass="18752">MIAFRLSKTLPILLMLIMLLNAEEIATDLSCRICMYMVPVLRTSKSLITSCRDRLPADLCNAIEKTADTKMPIRYNEAACTPGFCARYTAESTCAISIMLMKVAETNKQQPEEEFEGRLRLSCTQLDFLDPPCNMIVDEYWKQMHELALRDVPFDEACKQIGLCP</sequence>
<dbReference type="Proteomes" id="UP000031036">
    <property type="component" value="Unassembled WGS sequence"/>
</dbReference>
<gene>
    <name evidence="4" type="ORF">Tcan_10102</name>
</gene>
<proteinExistence type="predicted"/>
<feature type="chain" id="PRO_5002095726" description="Saposin B-type domain-containing protein" evidence="2">
    <location>
        <begin position="23"/>
        <end position="165"/>
    </location>
</feature>